<dbReference type="InterPro" id="IPR006637">
    <property type="entry name" value="ChW"/>
</dbReference>
<dbReference type="STRING" id="84029.CROST_11220"/>
<evidence type="ECO:0000313" key="2">
    <source>
        <dbReference type="Proteomes" id="UP000190951"/>
    </source>
</evidence>
<evidence type="ECO:0000313" key="1">
    <source>
        <dbReference type="EMBL" id="URZ10938.1"/>
    </source>
</evidence>
<protein>
    <submittedName>
        <fullName evidence="1">Uncharacterized protein</fullName>
    </submittedName>
</protein>
<dbReference type="Proteomes" id="UP000190951">
    <property type="component" value="Chromosome"/>
</dbReference>
<sequence>MKKILFLSIVLIFCFKCNTYAAQIYDYYQGVDLWLGNNPYYSANGGSFDPNTVPNAPLNGVRKLPNQGNANGWENFVDIGRYWAWNSNAMVRYDNVRWNTPNYLEYYLRDNGGNYWYDNGVPNKYCGYYYIFYRRPKPCFIYTNVTGGNYYKDVAGSYWIKPNNSINITSKWFDNEGRMDLGKVFLRFTNSVNDEVYHQFYSSNINVVSFDNNVKFMPSGDSDCDSNGYGAIFNFAITKNNADVQVSTSAQNSQGTAYHGGNKNSENWGSAGDQEWVNNFMVKTDGDAPDYGRTYIENITSSGFDVCIDNVRDSRSGVKSVQFLDSGVYKNTENIGNGLYRYHYNLNSDSDTYSIKVKLTDNVGNSRDVEVPTAKPTATFLAQDSILQNQELDISDMSISNDPKDIVNDDKRFEYSKDNGSTWTSLNLQQQTSQVNYSSHVSNEGWENDVDDGTISGNLSNQDLYSFQALKIQLNNNKVSGMGIKYRAHCANIGWQDWVSDGAEAGTTGQGLDLQALNIELTNAPQGIHVYYQACVQDIGWQDWVSDGAMTGTTGQGRAIVAIRIKVINLNYKLVPYSLEPGNYQIRQKVQNLDSKRWSYYYIRNLLVKSLIPMNGNLDVRQYDYKQDDNNYWVKPGNTVGVYTDGYFQQSYGIYPSRTYVLFAKDGNMTVNSAREYADISGHYKYGTEYDSCFNFLNNGDKAVQSTLNGNNYLSTVHSLSAKNDGDKFELYYTNSCVTDKEYAAAYQDSSKWIKVDGKAPTGVISYGVNGETVNICGADMTDNDGSGIKEVYSIVTDPDTGKSMKVNLHKKDDLDNWETGSFDAYALAQGDKVNIKTYATDNVGNTALLEDKTIDFLTIKATLTPSSAKQGQQVIFTINTTGYAKYLYIYPPEDITSQDKVNTFPLYKEIKEEPIHEEKINYIIPLTVPQTYTTDGRRRQPYVVRIDAKKSNGHTVTAYVNLDVCDNVLSGIKTEIIDTGQDVNK</sequence>
<accession>A0A1S8LWM2</accession>
<dbReference type="KEGG" id="crw:CROST_016540"/>
<keyword evidence="2" id="KW-1185">Reference proteome</keyword>
<dbReference type="Pfam" id="PF07538">
    <property type="entry name" value="ChW"/>
    <property type="match status" value="2"/>
</dbReference>
<dbReference type="AlphaFoldDB" id="A0A1S8LWM2"/>
<dbReference type="SMART" id="SM00728">
    <property type="entry name" value="ChW"/>
    <property type="match status" value="3"/>
</dbReference>
<dbReference type="EMBL" id="CP096983">
    <property type="protein sequence ID" value="URZ10938.1"/>
    <property type="molecule type" value="Genomic_DNA"/>
</dbReference>
<dbReference type="RefSeq" id="WP_077834942.1">
    <property type="nucleotide sequence ID" value="NZ_CP096983.1"/>
</dbReference>
<proteinExistence type="predicted"/>
<reference evidence="1 2" key="1">
    <citation type="submission" date="2022-04" db="EMBL/GenBank/DDBJ databases">
        <title>Genome sequence of C. roseum typestrain.</title>
        <authorList>
            <person name="Poehlein A."/>
            <person name="Schoch T."/>
            <person name="Duerre P."/>
            <person name="Daniel R."/>
        </authorList>
    </citation>
    <scope>NUCLEOTIDE SEQUENCE [LARGE SCALE GENOMIC DNA]</scope>
    <source>
        <strain evidence="1 2">DSM 7320</strain>
    </source>
</reference>
<gene>
    <name evidence="1" type="ORF">CROST_016540</name>
</gene>
<name>A0A1S8LWM2_9CLOT</name>
<organism evidence="1 2">
    <name type="scientific">Clostridium felsineum</name>
    <dbReference type="NCBI Taxonomy" id="36839"/>
    <lineage>
        <taxon>Bacteria</taxon>
        <taxon>Bacillati</taxon>
        <taxon>Bacillota</taxon>
        <taxon>Clostridia</taxon>
        <taxon>Eubacteriales</taxon>
        <taxon>Clostridiaceae</taxon>
        <taxon>Clostridium</taxon>
    </lineage>
</organism>